<dbReference type="PANTHER" id="PTHR16119">
    <property type="entry name" value="TRANSMEMBRANE PROTEIN 144"/>
    <property type="match status" value="1"/>
</dbReference>
<evidence type="ECO:0000256" key="2">
    <source>
        <dbReference type="ARBA" id="ARBA00005731"/>
    </source>
</evidence>
<organism evidence="7 8">
    <name type="scientific">Pristionchus mayeri</name>
    <dbReference type="NCBI Taxonomy" id="1317129"/>
    <lineage>
        <taxon>Eukaryota</taxon>
        <taxon>Metazoa</taxon>
        <taxon>Ecdysozoa</taxon>
        <taxon>Nematoda</taxon>
        <taxon>Chromadorea</taxon>
        <taxon>Rhabditida</taxon>
        <taxon>Rhabditina</taxon>
        <taxon>Diplogasteromorpha</taxon>
        <taxon>Diplogasteroidea</taxon>
        <taxon>Neodiplogasteridae</taxon>
        <taxon>Pristionchus</taxon>
    </lineage>
</organism>
<dbReference type="InterPro" id="IPR012435">
    <property type="entry name" value="TMEM144"/>
</dbReference>
<evidence type="ECO:0000256" key="4">
    <source>
        <dbReference type="ARBA" id="ARBA00022989"/>
    </source>
</evidence>
<feature type="transmembrane region" description="Helical" evidence="6">
    <location>
        <begin position="202"/>
        <end position="224"/>
    </location>
</feature>
<feature type="transmembrane region" description="Helical" evidence="6">
    <location>
        <begin position="99"/>
        <end position="121"/>
    </location>
</feature>
<dbReference type="GO" id="GO:0016020">
    <property type="term" value="C:membrane"/>
    <property type="evidence" value="ECO:0007669"/>
    <property type="project" value="UniProtKB-SubCell"/>
</dbReference>
<keyword evidence="5 6" id="KW-0472">Membrane</keyword>
<dbReference type="AlphaFoldDB" id="A0AAN5CBQ0"/>
<accession>A0AAN5CBQ0</accession>
<keyword evidence="3 6" id="KW-0812">Transmembrane</keyword>
<comment type="caution">
    <text evidence="7">The sequence shown here is derived from an EMBL/GenBank/DDBJ whole genome shotgun (WGS) entry which is preliminary data.</text>
</comment>
<feature type="transmembrane region" description="Helical" evidence="6">
    <location>
        <begin position="45"/>
        <end position="64"/>
    </location>
</feature>
<keyword evidence="8" id="KW-1185">Reference proteome</keyword>
<feature type="transmembrane region" description="Helical" evidence="6">
    <location>
        <begin position="276"/>
        <end position="297"/>
    </location>
</feature>
<evidence type="ECO:0000256" key="5">
    <source>
        <dbReference type="ARBA" id="ARBA00023136"/>
    </source>
</evidence>
<feature type="transmembrane region" description="Helical" evidence="6">
    <location>
        <begin position="15"/>
        <end position="33"/>
    </location>
</feature>
<comment type="subcellular location">
    <subcellularLocation>
        <location evidence="1">Membrane</location>
        <topology evidence="1">Multi-pass membrane protein</topology>
    </subcellularLocation>
</comment>
<dbReference type="EMBL" id="BTRK01000002">
    <property type="protein sequence ID" value="GMR36304.1"/>
    <property type="molecule type" value="Genomic_DNA"/>
</dbReference>
<evidence type="ECO:0000256" key="1">
    <source>
        <dbReference type="ARBA" id="ARBA00004141"/>
    </source>
</evidence>
<feature type="transmembrane region" description="Helical" evidence="6">
    <location>
        <begin position="133"/>
        <end position="152"/>
    </location>
</feature>
<feature type="transmembrane region" description="Helical" evidence="6">
    <location>
        <begin position="335"/>
        <end position="354"/>
    </location>
</feature>
<comment type="similarity">
    <text evidence="2">Belongs to the TMEM144 family.</text>
</comment>
<gene>
    <name evidence="7" type="ORF">PMAYCL1PPCAC_06499</name>
</gene>
<dbReference type="InterPro" id="IPR010651">
    <property type="entry name" value="Sugar_transport"/>
</dbReference>
<feature type="transmembrane region" description="Helical" evidence="6">
    <location>
        <begin position="70"/>
        <end position="92"/>
    </location>
</feature>
<dbReference type="GO" id="GO:0015144">
    <property type="term" value="F:carbohydrate transmembrane transporter activity"/>
    <property type="evidence" value="ECO:0007669"/>
    <property type="project" value="InterPro"/>
</dbReference>
<feature type="transmembrane region" description="Helical" evidence="6">
    <location>
        <begin position="309"/>
        <end position="326"/>
    </location>
</feature>
<dbReference type="Proteomes" id="UP001328107">
    <property type="component" value="Unassembled WGS sequence"/>
</dbReference>
<sequence length="357" mass="39315">LLQMTSSSLTGTDVAIGYIACLVSCIGFGTMFVPLRKADCRDGFFVQWVQCSVVFLFGFFINIARDFPSFNYIAAVGGVLYATGNVFSVPIIDGIGVGLGMLIWGTIQVVVGWGVARFGIFTLLAPSPTSHDILNYIGMGVTVVCGILFVFVRHNEETKEEEETQKEDSEITVEMEEINSKEPEGKSAFTIQSVKAVAVKKIPYLIMACCLGVLHGLMMSPVDIAKQKTPEDVKADKYYMFDFVFSYFSTVFAFSTLYFIVYCIVRRGKAHVKADLVVPSVIYGCLWSVGMTLWFLSADRLEQTVAYPITTRLPAIIGALIDVFIYRSIQGRKNIAYLAFVILLGIIGVVLIALSNT</sequence>
<evidence type="ECO:0000313" key="8">
    <source>
        <dbReference type="Proteomes" id="UP001328107"/>
    </source>
</evidence>
<dbReference type="Pfam" id="PF07857">
    <property type="entry name" value="TMEM144"/>
    <property type="match status" value="1"/>
</dbReference>
<evidence type="ECO:0008006" key="9">
    <source>
        <dbReference type="Google" id="ProtNLM"/>
    </source>
</evidence>
<feature type="non-terminal residue" evidence="7">
    <location>
        <position position="1"/>
    </location>
</feature>
<feature type="transmembrane region" description="Helical" evidence="6">
    <location>
        <begin position="244"/>
        <end position="264"/>
    </location>
</feature>
<reference evidence="8" key="1">
    <citation type="submission" date="2022-10" db="EMBL/GenBank/DDBJ databases">
        <title>Genome assembly of Pristionchus species.</title>
        <authorList>
            <person name="Yoshida K."/>
            <person name="Sommer R.J."/>
        </authorList>
    </citation>
    <scope>NUCLEOTIDE SEQUENCE [LARGE SCALE GENOMIC DNA]</scope>
    <source>
        <strain evidence="8">RS5460</strain>
    </source>
</reference>
<keyword evidence="4 6" id="KW-1133">Transmembrane helix</keyword>
<proteinExistence type="inferred from homology"/>
<dbReference type="PANTHER" id="PTHR16119:SF18">
    <property type="entry name" value="TRANSMEMBRANE PROTEIN 144 HOMOLOG"/>
    <property type="match status" value="1"/>
</dbReference>
<evidence type="ECO:0000256" key="6">
    <source>
        <dbReference type="SAM" id="Phobius"/>
    </source>
</evidence>
<evidence type="ECO:0000256" key="3">
    <source>
        <dbReference type="ARBA" id="ARBA00022692"/>
    </source>
</evidence>
<evidence type="ECO:0000313" key="7">
    <source>
        <dbReference type="EMBL" id="GMR36304.1"/>
    </source>
</evidence>
<name>A0AAN5CBQ0_9BILA</name>
<protein>
    <recommendedName>
        <fullName evidence="9">Transmembrane protein 144</fullName>
    </recommendedName>
</protein>